<gene>
    <name evidence="3" type="ORF">GS429_03780</name>
</gene>
<evidence type="ECO:0000313" key="4">
    <source>
        <dbReference type="Proteomes" id="UP000434101"/>
    </source>
</evidence>
<evidence type="ECO:0000256" key="1">
    <source>
        <dbReference type="SAM" id="MobiDB-lite"/>
    </source>
</evidence>
<feature type="region of interest" description="Disordered" evidence="1">
    <location>
        <begin position="76"/>
        <end position="96"/>
    </location>
</feature>
<feature type="domain" description="Halobacterial output" evidence="2">
    <location>
        <begin position="13"/>
        <end position="85"/>
    </location>
</feature>
<accession>A0A6B0VIU8</accession>
<organism evidence="3 4">
    <name type="scientific">Natronorubrum halalkaliphilum</name>
    <dbReference type="NCBI Taxonomy" id="2691917"/>
    <lineage>
        <taxon>Archaea</taxon>
        <taxon>Methanobacteriati</taxon>
        <taxon>Methanobacteriota</taxon>
        <taxon>Stenosarchaea group</taxon>
        <taxon>Halobacteria</taxon>
        <taxon>Halobacteriales</taxon>
        <taxon>Natrialbaceae</taxon>
        <taxon>Natronorubrum</taxon>
    </lineage>
</organism>
<dbReference type="Proteomes" id="UP000434101">
    <property type="component" value="Unassembled WGS sequence"/>
</dbReference>
<evidence type="ECO:0000313" key="3">
    <source>
        <dbReference type="EMBL" id="MXV61193.1"/>
    </source>
</evidence>
<evidence type="ECO:0000259" key="2">
    <source>
        <dbReference type="Pfam" id="PF18545"/>
    </source>
</evidence>
<keyword evidence="4" id="KW-1185">Reference proteome</keyword>
<name>A0A6B0VIU8_9EURY</name>
<protein>
    <recommendedName>
        <fullName evidence="2">Halobacterial output domain-containing protein</fullName>
    </recommendedName>
</protein>
<dbReference type="InterPro" id="IPR040624">
    <property type="entry name" value="HalOD1"/>
</dbReference>
<dbReference type="AlphaFoldDB" id="A0A6B0VIU8"/>
<dbReference type="OrthoDB" id="181456at2157"/>
<reference evidence="3 4" key="1">
    <citation type="submission" date="2020-01" db="EMBL/GenBank/DDBJ databases">
        <title>Natronorubrum sp. JWXQ-INN 674 isolated from Inner Mongolia Autonomous Region of China.</title>
        <authorList>
            <person name="Xue Q."/>
        </authorList>
    </citation>
    <scope>NUCLEOTIDE SEQUENCE [LARGE SCALE GENOMIC DNA]</scope>
    <source>
        <strain evidence="3 4">JWXQ-INN-674</strain>
    </source>
</reference>
<dbReference type="Pfam" id="PF18545">
    <property type="entry name" value="HalOD1"/>
    <property type="match status" value="1"/>
</dbReference>
<dbReference type="EMBL" id="WUYX01000015">
    <property type="protein sequence ID" value="MXV61193.1"/>
    <property type="molecule type" value="Genomic_DNA"/>
</dbReference>
<comment type="caution">
    <text evidence="3">The sequence shown here is derived from an EMBL/GenBank/DDBJ whole genome shotgun (WGS) entry which is preliminary data.</text>
</comment>
<proteinExistence type="predicted"/>
<sequence>MMATQSPSHPSSGESLSIRVVREVAAHDGVDPAELSPPLFHSLDPTALDSLFESTTNGGPRTGRVTFTYDEKRISVDSDGTVEIESDQQPDHQPTQ</sequence>